<accession>A0AAV4USI4</accession>
<reference evidence="1 2" key="1">
    <citation type="submission" date="2021-06" db="EMBL/GenBank/DDBJ databases">
        <title>Caerostris extrusa draft genome.</title>
        <authorList>
            <person name="Kono N."/>
            <person name="Arakawa K."/>
        </authorList>
    </citation>
    <scope>NUCLEOTIDE SEQUENCE [LARGE SCALE GENOMIC DNA]</scope>
</reference>
<evidence type="ECO:0000313" key="1">
    <source>
        <dbReference type="EMBL" id="GIY60698.1"/>
    </source>
</evidence>
<dbReference type="AlphaFoldDB" id="A0AAV4USI4"/>
<organism evidence="1 2">
    <name type="scientific">Caerostris extrusa</name>
    <name type="common">Bark spider</name>
    <name type="synonym">Caerostris bankana</name>
    <dbReference type="NCBI Taxonomy" id="172846"/>
    <lineage>
        <taxon>Eukaryota</taxon>
        <taxon>Metazoa</taxon>
        <taxon>Ecdysozoa</taxon>
        <taxon>Arthropoda</taxon>
        <taxon>Chelicerata</taxon>
        <taxon>Arachnida</taxon>
        <taxon>Araneae</taxon>
        <taxon>Araneomorphae</taxon>
        <taxon>Entelegynae</taxon>
        <taxon>Araneoidea</taxon>
        <taxon>Araneidae</taxon>
        <taxon>Caerostris</taxon>
    </lineage>
</organism>
<proteinExistence type="predicted"/>
<keyword evidence="2" id="KW-1185">Reference proteome</keyword>
<dbReference type="Proteomes" id="UP001054945">
    <property type="component" value="Unassembled WGS sequence"/>
</dbReference>
<comment type="caution">
    <text evidence="1">The sequence shown here is derived from an EMBL/GenBank/DDBJ whole genome shotgun (WGS) entry which is preliminary data.</text>
</comment>
<protein>
    <submittedName>
        <fullName evidence="1">Uncharacterized protein</fullName>
    </submittedName>
</protein>
<gene>
    <name evidence="1" type="ORF">CEXT_148651</name>
</gene>
<sequence>MFESSNDVNRQAVYILDSPITMPASLTMTTFAALHTTNINIPKINCVGGAPFFTESDTTMEGNIRVDDAFIDPKITRCIRLREAVEEASDPAFNTCLDALFKAKRNL</sequence>
<evidence type="ECO:0000313" key="2">
    <source>
        <dbReference type="Proteomes" id="UP001054945"/>
    </source>
</evidence>
<name>A0AAV4USI4_CAEEX</name>
<dbReference type="EMBL" id="BPLR01013363">
    <property type="protein sequence ID" value="GIY60698.1"/>
    <property type="molecule type" value="Genomic_DNA"/>
</dbReference>